<evidence type="ECO:0000313" key="2">
    <source>
        <dbReference type="EMBL" id="SCX78267.1"/>
    </source>
</evidence>
<keyword evidence="1" id="KW-0732">Signal</keyword>
<keyword evidence="3" id="KW-1185">Reference proteome</keyword>
<protein>
    <recommendedName>
        <fullName evidence="4">Outer membrane protein beta-barrel domain-containing protein</fullName>
    </recommendedName>
</protein>
<name>A0A1G5AK54_9FLAO</name>
<feature type="chain" id="PRO_5011723544" description="Outer membrane protein beta-barrel domain-containing protein" evidence="1">
    <location>
        <begin position="23"/>
        <end position="196"/>
    </location>
</feature>
<gene>
    <name evidence="2" type="ORF">SAMN02927903_00035</name>
</gene>
<reference evidence="2 3" key="1">
    <citation type="submission" date="2016-10" db="EMBL/GenBank/DDBJ databases">
        <authorList>
            <person name="de Groot N.N."/>
        </authorList>
    </citation>
    <scope>NUCLEOTIDE SEQUENCE [LARGE SCALE GENOMIC DNA]</scope>
    <source>
        <strain evidence="2 3">CGMCC 1.7031</strain>
    </source>
</reference>
<dbReference type="OrthoDB" id="791021at2"/>
<proteinExistence type="predicted"/>
<evidence type="ECO:0000313" key="3">
    <source>
        <dbReference type="Proteomes" id="UP000199354"/>
    </source>
</evidence>
<evidence type="ECO:0000256" key="1">
    <source>
        <dbReference type="SAM" id="SignalP"/>
    </source>
</evidence>
<dbReference type="AlphaFoldDB" id="A0A1G5AK54"/>
<sequence>MKTKVRSLLMGCALLFAGGLFAQEKETIGTVIGTTPSNYDQGFRLGFGLNGGYMFNTSSSPFGGTDVFAGPTVGGDIRLQYDLSRRLSVTLTTGYNHFFVEEDLKDWPANRRDIGQIPVKAGFKAFFWEDQFYGLAEVGGGFTVSKNSPFAEDTTVILAPGIGWANKWVDLSVRYEHYTEFETGQVALRLAYGFRL</sequence>
<dbReference type="EMBL" id="FMVF01000002">
    <property type="protein sequence ID" value="SCX78267.1"/>
    <property type="molecule type" value="Genomic_DNA"/>
</dbReference>
<evidence type="ECO:0008006" key="4">
    <source>
        <dbReference type="Google" id="ProtNLM"/>
    </source>
</evidence>
<accession>A0A1G5AK54</accession>
<dbReference type="STRING" id="490189.SAMN02927903_00035"/>
<organism evidence="2 3">
    <name type="scientific">Flavobacterium caeni</name>
    <dbReference type="NCBI Taxonomy" id="490189"/>
    <lineage>
        <taxon>Bacteria</taxon>
        <taxon>Pseudomonadati</taxon>
        <taxon>Bacteroidota</taxon>
        <taxon>Flavobacteriia</taxon>
        <taxon>Flavobacteriales</taxon>
        <taxon>Flavobacteriaceae</taxon>
        <taxon>Flavobacterium</taxon>
    </lineage>
</organism>
<dbReference type="RefSeq" id="WP_091139842.1">
    <property type="nucleotide sequence ID" value="NZ_FMVF01000002.1"/>
</dbReference>
<feature type="signal peptide" evidence="1">
    <location>
        <begin position="1"/>
        <end position="22"/>
    </location>
</feature>
<dbReference type="Proteomes" id="UP000199354">
    <property type="component" value="Unassembled WGS sequence"/>
</dbReference>